<keyword evidence="2" id="KW-0560">Oxidoreductase</keyword>
<dbReference type="Pfam" id="PF01494">
    <property type="entry name" value="FAD_binding_3"/>
    <property type="match status" value="1"/>
</dbReference>
<dbReference type="PANTHER" id="PTHR42685:SF22">
    <property type="entry name" value="CONDITIONED MEDIUM FACTOR RECEPTOR 1"/>
    <property type="match status" value="1"/>
</dbReference>
<evidence type="ECO:0000313" key="2">
    <source>
        <dbReference type="EMBL" id="VVC04258.1"/>
    </source>
</evidence>
<name>A0A5E4LT35_9ARCH</name>
<dbReference type="GO" id="GO:0071949">
    <property type="term" value="F:FAD binding"/>
    <property type="evidence" value="ECO:0007669"/>
    <property type="project" value="InterPro"/>
</dbReference>
<proteinExistence type="predicted"/>
<dbReference type="SUPFAM" id="SSF51905">
    <property type="entry name" value="FAD/NAD(P)-binding domain"/>
    <property type="match status" value="1"/>
</dbReference>
<sequence length="356" mass="38363">MADVHIVGAGPAGAISALSAIHHGHQVVISEDHPVSGLPENCSGLFSIDGLGSLKQFVDFKPTIINPIYGANIHINDTILSVRTQTPVAHVCNRSHLDVLLAQNAETEGAKINYGERIQGNFHANNIIGADGPLSHVARHFNFPKIKKFAATLQADLPFRCEDPRVVELFLSNQKFPGFFAWTIPHNEEKAEFGVGVEVPSRAQEAWKNLLKLKKIEAAVKPSGASIPLETRSKTAKSVSGKNIFLVGDAAGQVKSTTGGGVIFGGNCAALLGKHISNPGGYELEWRLKYGTDLALHSLFHNYLANQSDASLSALGRRLKKLNIDVYLSKNGHMDRPTKMVGPNLMAHLLKSILGV</sequence>
<dbReference type="GO" id="GO:0016491">
    <property type="term" value="F:oxidoreductase activity"/>
    <property type="evidence" value="ECO:0007669"/>
    <property type="project" value="UniProtKB-KW"/>
</dbReference>
<protein>
    <submittedName>
        <fullName evidence="2">Digeranylgeranylglycerophospholipid reductase</fullName>
        <ecNumber evidence="2">1.3.7.11</ecNumber>
    </submittedName>
</protein>
<dbReference type="EC" id="1.3.7.11" evidence="2"/>
<dbReference type="Proteomes" id="UP000789941">
    <property type="component" value="Unassembled WGS sequence"/>
</dbReference>
<comment type="caution">
    <text evidence="2">The sequence shown here is derived from an EMBL/GenBank/DDBJ whole genome shotgun (WGS) entry which is preliminary data.</text>
</comment>
<dbReference type="Gene3D" id="3.50.50.60">
    <property type="entry name" value="FAD/NAD(P)-binding domain"/>
    <property type="match status" value="1"/>
</dbReference>
<reference evidence="2 3" key="1">
    <citation type="submission" date="2019-08" db="EMBL/GenBank/DDBJ databases">
        <authorList>
            <person name="Vazquez-Campos X."/>
        </authorList>
    </citation>
    <scope>NUCLEOTIDE SEQUENCE [LARGE SCALE GENOMIC DNA]</scope>
    <source>
        <strain evidence="2">LFW-283_2</strain>
    </source>
</reference>
<gene>
    <name evidence="2" type="ORF">LFW2832_00841</name>
</gene>
<organism evidence="2 3">
    <name type="scientific">Candidatus Bilamarchaeum dharawalense</name>
    <dbReference type="NCBI Taxonomy" id="2885759"/>
    <lineage>
        <taxon>Archaea</taxon>
        <taxon>Candidatus Micrarchaeota</taxon>
        <taxon>Candidatus Micrarchaeia</taxon>
        <taxon>Candidatus Anstonellales</taxon>
        <taxon>Candidatus Bilamarchaeaceae</taxon>
        <taxon>Candidatus Bilamarchaeum</taxon>
    </lineage>
</organism>
<dbReference type="PANTHER" id="PTHR42685">
    <property type="entry name" value="GERANYLGERANYL DIPHOSPHATE REDUCTASE"/>
    <property type="match status" value="1"/>
</dbReference>
<dbReference type="InterPro" id="IPR002938">
    <property type="entry name" value="FAD-bd"/>
</dbReference>
<accession>A0A5E4LT35</accession>
<dbReference type="EMBL" id="CABMJJ010000009">
    <property type="protein sequence ID" value="VVC04258.1"/>
    <property type="molecule type" value="Genomic_DNA"/>
</dbReference>
<dbReference type="InterPro" id="IPR050407">
    <property type="entry name" value="Geranylgeranyl_reductase"/>
</dbReference>
<dbReference type="AlphaFoldDB" id="A0A5E4LT35"/>
<feature type="domain" description="FAD-binding" evidence="1">
    <location>
        <begin position="2"/>
        <end position="262"/>
    </location>
</feature>
<dbReference type="InterPro" id="IPR036188">
    <property type="entry name" value="FAD/NAD-bd_sf"/>
</dbReference>
<evidence type="ECO:0000313" key="3">
    <source>
        <dbReference type="Proteomes" id="UP000789941"/>
    </source>
</evidence>
<evidence type="ECO:0000259" key="1">
    <source>
        <dbReference type="Pfam" id="PF01494"/>
    </source>
</evidence>